<organism evidence="2 3">
    <name type="scientific">Araneus ventricosus</name>
    <name type="common">Orbweaver spider</name>
    <name type="synonym">Epeira ventricosa</name>
    <dbReference type="NCBI Taxonomy" id="182803"/>
    <lineage>
        <taxon>Eukaryota</taxon>
        <taxon>Metazoa</taxon>
        <taxon>Ecdysozoa</taxon>
        <taxon>Arthropoda</taxon>
        <taxon>Chelicerata</taxon>
        <taxon>Arachnida</taxon>
        <taxon>Araneae</taxon>
        <taxon>Araneomorphae</taxon>
        <taxon>Entelegynae</taxon>
        <taxon>Araneoidea</taxon>
        <taxon>Araneidae</taxon>
        <taxon>Araneus</taxon>
    </lineage>
</organism>
<dbReference type="AlphaFoldDB" id="A0A4Y2S1E3"/>
<protein>
    <submittedName>
        <fullName evidence="2">Uncharacterized protein</fullName>
    </submittedName>
</protein>
<evidence type="ECO:0000313" key="2">
    <source>
        <dbReference type="EMBL" id="GBN81994.1"/>
    </source>
</evidence>
<evidence type="ECO:0000313" key="3">
    <source>
        <dbReference type="Proteomes" id="UP000499080"/>
    </source>
</evidence>
<comment type="caution">
    <text evidence="2">The sequence shown here is derived from an EMBL/GenBank/DDBJ whole genome shotgun (WGS) entry which is preliminary data.</text>
</comment>
<reference evidence="2 3" key="1">
    <citation type="journal article" date="2019" name="Sci. Rep.">
        <title>Orb-weaving spider Araneus ventricosus genome elucidates the spidroin gene catalogue.</title>
        <authorList>
            <person name="Kono N."/>
            <person name="Nakamura H."/>
            <person name="Ohtoshi R."/>
            <person name="Moran D.A.P."/>
            <person name="Shinohara A."/>
            <person name="Yoshida Y."/>
            <person name="Fujiwara M."/>
            <person name="Mori M."/>
            <person name="Tomita M."/>
            <person name="Arakawa K."/>
        </authorList>
    </citation>
    <scope>NUCLEOTIDE SEQUENCE [LARGE SCALE GENOMIC DNA]</scope>
</reference>
<dbReference type="Proteomes" id="UP000499080">
    <property type="component" value="Unassembled WGS sequence"/>
</dbReference>
<dbReference type="EMBL" id="BGPR01019460">
    <property type="protein sequence ID" value="GBN81994.1"/>
    <property type="molecule type" value="Genomic_DNA"/>
</dbReference>
<gene>
    <name evidence="2" type="ORF">AVEN_15896_1</name>
</gene>
<feature type="region of interest" description="Disordered" evidence="1">
    <location>
        <begin position="101"/>
        <end position="155"/>
    </location>
</feature>
<keyword evidence="3" id="KW-1185">Reference proteome</keyword>
<accession>A0A4Y2S1E3</accession>
<sequence length="155" mass="17755">MRAKIVVPEISKNVYRLFTAGVAPVRGREAAMSGMLPAGKIFVPSRRTFRCELVVSLLSIRPTPPPNLTPLREDHTRSATLRYFRKTTLLQTLTPLLGKIDTRSCKPNPLRGMSHRSSKQRHWEMTPRQIPLHSRKLDRRQNSNDFGRSTPDRQT</sequence>
<name>A0A4Y2S1E3_ARAVE</name>
<evidence type="ECO:0000256" key="1">
    <source>
        <dbReference type="SAM" id="MobiDB-lite"/>
    </source>
</evidence>
<proteinExistence type="predicted"/>